<evidence type="ECO:0000256" key="4">
    <source>
        <dbReference type="ARBA" id="ARBA00022840"/>
    </source>
</evidence>
<dbReference type="Proteomes" id="UP001530293">
    <property type="component" value="Unassembled WGS sequence"/>
</dbReference>
<dbReference type="PANTHER" id="PTHR47969">
    <property type="entry name" value="CHROMOSOME-ASSOCIATED KINESIN KIF4A-RELATED"/>
    <property type="match status" value="1"/>
</dbReference>
<feature type="binding site" evidence="6">
    <location>
        <begin position="92"/>
        <end position="99"/>
    </location>
    <ligand>
        <name>ATP</name>
        <dbReference type="ChEBI" id="CHEBI:30616"/>
    </ligand>
</feature>
<keyword evidence="2" id="KW-0963">Cytoplasm</keyword>
<feature type="coiled-coil region" evidence="7">
    <location>
        <begin position="588"/>
        <end position="784"/>
    </location>
</feature>
<dbReference type="PROSITE" id="PS00411">
    <property type="entry name" value="KINESIN_MOTOR_1"/>
    <property type="match status" value="1"/>
</dbReference>
<feature type="compositionally biased region" description="Polar residues" evidence="8">
    <location>
        <begin position="1724"/>
        <end position="1741"/>
    </location>
</feature>
<dbReference type="PANTHER" id="PTHR47969:SF15">
    <property type="entry name" value="CHROMOSOME-ASSOCIATED KINESIN KIF4A-RELATED"/>
    <property type="match status" value="1"/>
</dbReference>
<reference evidence="10 11" key="1">
    <citation type="submission" date="2024-10" db="EMBL/GenBank/DDBJ databases">
        <title>Updated reference genomes for cyclostephanoid diatoms.</title>
        <authorList>
            <person name="Roberts W.R."/>
            <person name="Alverson A.J."/>
        </authorList>
    </citation>
    <scope>NUCLEOTIDE SEQUENCE [LARGE SCALE GENOMIC DNA]</scope>
    <source>
        <strain evidence="10 11">AJA232-27</strain>
    </source>
</reference>
<dbReference type="Pfam" id="PF00225">
    <property type="entry name" value="Kinesin"/>
    <property type="match status" value="1"/>
</dbReference>
<feature type="region of interest" description="Disordered" evidence="8">
    <location>
        <begin position="1214"/>
        <end position="1235"/>
    </location>
</feature>
<comment type="similarity">
    <text evidence="6">Belongs to the TRAFAC class myosin-kinesin ATPase superfamily. Kinesin family.</text>
</comment>
<comment type="subcellular location">
    <subcellularLocation>
        <location evidence="1">Cytoplasm</location>
    </subcellularLocation>
</comment>
<dbReference type="InterPro" id="IPR019821">
    <property type="entry name" value="Kinesin_motor_CS"/>
</dbReference>
<evidence type="ECO:0000256" key="8">
    <source>
        <dbReference type="SAM" id="MobiDB-lite"/>
    </source>
</evidence>
<dbReference type="Pfam" id="PF25764">
    <property type="entry name" value="KIF21A_4th"/>
    <property type="match status" value="1"/>
</dbReference>
<dbReference type="Gene3D" id="1.10.287.1490">
    <property type="match status" value="1"/>
</dbReference>
<feature type="region of interest" description="Disordered" evidence="8">
    <location>
        <begin position="1266"/>
        <end position="1291"/>
    </location>
</feature>
<feature type="compositionally biased region" description="Basic residues" evidence="8">
    <location>
        <begin position="1215"/>
        <end position="1235"/>
    </location>
</feature>
<evidence type="ECO:0000256" key="6">
    <source>
        <dbReference type="PROSITE-ProRule" id="PRU00283"/>
    </source>
</evidence>
<dbReference type="GO" id="GO:0005524">
    <property type="term" value="F:ATP binding"/>
    <property type="evidence" value="ECO:0007669"/>
    <property type="project" value="UniProtKB-UniRule"/>
</dbReference>
<keyword evidence="3 6" id="KW-0547">Nucleotide-binding</keyword>
<keyword evidence="11" id="KW-1185">Reference proteome</keyword>
<dbReference type="InterPro" id="IPR027640">
    <property type="entry name" value="Kinesin-like_fam"/>
</dbReference>
<gene>
    <name evidence="10" type="ORF">ACHAWU_007225</name>
</gene>
<evidence type="ECO:0000256" key="7">
    <source>
        <dbReference type="SAM" id="Coils"/>
    </source>
</evidence>
<evidence type="ECO:0000259" key="9">
    <source>
        <dbReference type="PROSITE" id="PS50067"/>
    </source>
</evidence>
<dbReference type="SUPFAM" id="SSF52540">
    <property type="entry name" value="P-loop containing nucleoside triphosphate hydrolases"/>
    <property type="match status" value="1"/>
</dbReference>
<feature type="domain" description="Kinesin motor" evidence="9">
    <location>
        <begin position="14"/>
        <end position="393"/>
    </location>
</feature>
<organism evidence="10 11">
    <name type="scientific">Discostella pseudostelligera</name>
    <dbReference type="NCBI Taxonomy" id="259834"/>
    <lineage>
        <taxon>Eukaryota</taxon>
        <taxon>Sar</taxon>
        <taxon>Stramenopiles</taxon>
        <taxon>Ochrophyta</taxon>
        <taxon>Bacillariophyta</taxon>
        <taxon>Coscinodiscophyceae</taxon>
        <taxon>Thalassiosirophycidae</taxon>
        <taxon>Stephanodiscales</taxon>
        <taxon>Stephanodiscaceae</taxon>
        <taxon>Discostella</taxon>
    </lineage>
</organism>
<feature type="coiled-coil region" evidence="7">
    <location>
        <begin position="852"/>
        <end position="922"/>
    </location>
</feature>
<proteinExistence type="inferred from homology"/>
<evidence type="ECO:0000256" key="2">
    <source>
        <dbReference type="ARBA" id="ARBA00022490"/>
    </source>
</evidence>
<dbReference type="PRINTS" id="PR00380">
    <property type="entry name" value="KINESINHEAVY"/>
</dbReference>
<dbReference type="Gene3D" id="3.40.850.10">
    <property type="entry name" value="Kinesin motor domain"/>
    <property type="match status" value="1"/>
</dbReference>
<dbReference type="EMBL" id="JALLBG020000312">
    <property type="protein sequence ID" value="KAL3756274.1"/>
    <property type="molecule type" value="Genomic_DNA"/>
</dbReference>
<dbReference type="GO" id="GO:0003774">
    <property type="term" value="F:cytoskeletal motor activity"/>
    <property type="evidence" value="ECO:0007669"/>
    <property type="project" value="UniProtKB-UniRule"/>
</dbReference>
<comment type="caution">
    <text evidence="10">The sequence shown here is derived from an EMBL/GenBank/DDBJ whole genome shotgun (WGS) entry which is preliminary data.</text>
</comment>
<name>A0ABD3LWZ8_9STRA</name>
<evidence type="ECO:0000256" key="1">
    <source>
        <dbReference type="ARBA" id="ARBA00004496"/>
    </source>
</evidence>
<sequence length="1837" mass="205637">MAATTSSSSDTTCQVRVGVRVRPLTSKETSEGGKVVIDANPFDRSITLSKRKFTYDCVFNSNISQTELYGDVAPPLLEAFLGGYNATVIAYGQTGSGKTYTCGSEAHGDVDHHHHYFQSSSNSNSEGLNESAGLIPRFMTDIFASLLRRKEASEKAVFQSSTSSAGGGAGISGGQMADALIDFKVSASFLEVYGEDIHDLLDEDRISLPIREDSNGEVIVRGLKSTSISSDVEAMNVLNTGTMNRTTAATLMNVTSSRSHAVFTVHLQQMTRSGGATDGVDVTTTSRFTFVDLAGSERMKKTGAEGERAKEGIRINEGLLALGNVINALADEERFVRGEKIHVPYRQSKLTRLLQDALGGNSQTLFMACISPSDTNASETLSTLQYANRARNIKNAPTRNVDATALELQRLRTLTHLLKCELIKQRFDDGSGDAAVADPELERGEGSVHYQDIGVVDEKLLLREDVVAYMNKIDEKLCELSGSSASNLSMTFPTNSRPSTTAASRPPALPSTSSSDDISGMRSVRVSHTQVPPGSKSIPIPMKNEGGTEALILDFNPEEDMQIIDQLLELQQHEQKFQEGQKNDQGRLDDMEGEIEAQEGRLLQLRDHLKVYHNMKDKYEQLMREVQSLEAEKLALAGQLEKAQADPTKGCSEAIKAKLQKVEEGLASARSETRKTQQMYRLAEQEAQKCKVLERKIQDLKQAKVNLMKKQREDAAKHKEFTNQKTAEIHALKRREKNADKKISKMETECQKYKANLERSRSQCDKLSDKLKQTESHLMRLLTKKRNTMYRHTIGSRQSMLAERPPTFEKIEQFAPLNEEVQSIKFLLDKTASDCVTLSQNKDAYESKVIEHGKLMQAMAKEAKQLHELRQEYKSADHESVEGLATEISEREDTVQDLQLQIEFLENDMENLREKFPQIESQLFEDDTMDENGPTLKMIAKLNGPVLRTLLWKLMESYIAAELQCRNAKAMLDKKESTLKSFENEVLTQHKKIDALVTSLDRRRTLDGQKLDPADVIRDLEQKLDTCIMDRKTLSAELETTRDALTLSQVQHAQAEERLALLHSQQKLTESSEETQQILRQLHDVLAFIGVPMEDRDTVRQRLENCVDDACSNMISEATKLRDDKLQQVNSKRDRLAEMYALLGVEQPHVDNDLRQFPKSLNEQLDSLDQQLSRIQPQYQGAVDRHNQLASDAENLTMDLQLGSSDISSNLQKLLRNRRPGPAKKKKRTSVLSTHHRISMEASREARAKLLKNVAHMMKGLQTIEESSTEIDDHEPPHREMSPQRSGVDGSFPLEPDSLASSFLDVCEKDIKRLRLLKSERLLANAETCENINSAAREMHVRSDELSAIILHSLKKRNRGMPHWWKDDIAMEVFAALSKKASILVHTSFTNHLNTIFDVIQVICHGRKLLSDTLAKVINDSHVAFLSTAQGCGMDVGDLAQSLHEALFNLPPLSKEHVKACIDEMQMLVTAAESVAQSEIETLTVLWEGLNLSSSERGRFWAELDHMTSMIEVSTESPFDSILEECQDEVEEWVLQFSKEATRVQRILGVRVFKLSRVHQEVEKLKRTQDAKNGIMSLNAELNLLSAKLADFEENACKKERLLNKKANSSSLLGEERFRKQMQSMFVTKLDALRQMLNDWESNEGKIEDEDMLSEVVRGMLQNSHRIEAWMNEKTSLMHLRTTRQSSALNPSRATTSNRPMPSSGSARVGAISSRPDIAPKGSKQMTMRASSASTLNGRQMNQREARPARSTSAGHHSRSNKASIPPRLADLNGDSAENQKRKALSSSSINAAQQEETTKRASSRINETESPAMLPFGNILAEIPSEKENDTCFHNN</sequence>
<protein>
    <recommendedName>
        <fullName evidence="9">Kinesin motor domain-containing protein</fullName>
    </recommendedName>
</protein>
<feature type="compositionally biased region" description="Polar residues" evidence="8">
    <location>
        <begin position="489"/>
        <end position="503"/>
    </location>
</feature>
<dbReference type="PROSITE" id="PS50067">
    <property type="entry name" value="KINESIN_MOTOR_2"/>
    <property type="match status" value="1"/>
</dbReference>
<dbReference type="InterPro" id="IPR036961">
    <property type="entry name" value="Kinesin_motor_dom_sf"/>
</dbReference>
<evidence type="ECO:0000256" key="3">
    <source>
        <dbReference type="ARBA" id="ARBA00022741"/>
    </source>
</evidence>
<dbReference type="GO" id="GO:0005737">
    <property type="term" value="C:cytoplasm"/>
    <property type="evidence" value="ECO:0007669"/>
    <property type="project" value="UniProtKB-SubCell"/>
</dbReference>
<feature type="region of interest" description="Disordered" evidence="8">
    <location>
        <begin position="489"/>
        <end position="543"/>
    </location>
</feature>
<keyword evidence="4 6" id="KW-0067">ATP-binding</keyword>
<keyword evidence="6" id="KW-0505">Motor protein</keyword>
<evidence type="ECO:0000313" key="10">
    <source>
        <dbReference type="EMBL" id="KAL3756274.1"/>
    </source>
</evidence>
<evidence type="ECO:0000313" key="11">
    <source>
        <dbReference type="Proteomes" id="UP001530293"/>
    </source>
</evidence>
<dbReference type="InterPro" id="IPR027417">
    <property type="entry name" value="P-loop_NTPase"/>
</dbReference>
<feature type="region of interest" description="Disordered" evidence="8">
    <location>
        <begin position="1681"/>
        <end position="1817"/>
    </location>
</feature>
<accession>A0ABD3LWZ8</accession>
<keyword evidence="5 7" id="KW-0175">Coiled coil</keyword>
<feature type="compositionally biased region" description="Polar residues" evidence="8">
    <location>
        <begin position="1785"/>
        <end position="1796"/>
    </location>
</feature>
<dbReference type="InterPro" id="IPR001752">
    <property type="entry name" value="Kinesin_motor_dom"/>
</dbReference>
<evidence type="ECO:0000256" key="5">
    <source>
        <dbReference type="ARBA" id="ARBA00023054"/>
    </source>
</evidence>
<dbReference type="SMART" id="SM00129">
    <property type="entry name" value="KISc"/>
    <property type="match status" value="1"/>
</dbReference>
<feature type="compositionally biased region" description="Polar residues" evidence="8">
    <location>
        <begin position="1683"/>
        <end position="1706"/>
    </location>
</feature>